<sequence length="193" mass="19969">MAAVAAIVIFGGGGGVVGGGALGSSAGGAAQSTLARNLGAKKADAKSAARRGDTRSAWQRMGLRQLRERAERYGECVTHSTGQVQRFLASTPCRRLDRLLVVLGDGSGNVAVVAVAWVEFRGRAAAGRYLGISDDFGTGYVRPIGGVELTGQHYDSRVAGAVAVTAEAEPATGLFDDRVLDAIAEVAAWIPRR</sequence>
<protein>
    <submittedName>
        <fullName evidence="1">Uncharacterized protein</fullName>
    </submittedName>
</protein>
<dbReference type="EMBL" id="MSIE01000002">
    <property type="protein sequence ID" value="OLF19351.1"/>
    <property type="molecule type" value="Genomic_DNA"/>
</dbReference>
<accession>A0A1Q8CYB1</accession>
<proteinExistence type="predicted"/>
<organism evidence="1 2">
    <name type="scientific">Actinophytocola xanthii</name>
    <dbReference type="NCBI Taxonomy" id="1912961"/>
    <lineage>
        <taxon>Bacteria</taxon>
        <taxon>Bacillati</taxon>
        <taxon>Actinomycetota</taxon>
        <taxon>Actinomycetes</taxon>
        <taxon>Pseudonocardiales</taxon>
        <taxon>Pseudonocardiaceae</taxon>
    </lineage>
</organism>
<dbReference type="STRING" id="1912961.BU204_02850"/>
<keyword evidence="2" id="KW-1185">Reference proteome</keyword>
<name>A0A1Q8CYB1_9PSEU</name>
<dbReference type="Proteomes" id="UP000185596">
    <property type="component" value="Unassembled WGS sequence"/>
</dbReference>
<comment type="caution">
    <text evidence="1">The sequence shown here is derived from an EMBL/GenBank/DDBJ whole genome shotgun (WGS) entry which is preliminary data.</text>
</comment>
<evidence type="ECO:0000313" key="2">
    <source>
        <dbReference type="Proteomes" id="UP000185596"/>
    </source>
</evidence>
<dbReference type="AlphaFoldDB" id="A0A1Q8CYB1"/>
<gene>
    <name evidence="1" type="ORF">BU204_02850</name>
</gene>
<evidence type="ECO:0000313" key="1">
    <source>
        <dbReference type="EMBL" id="OLF19351.1"/>
    </source>
</evidence>
<reference evidence="1 2" key="1">
    <citation type="submission" date="2016-12" db="EMBL/GenBank/DDBJ databases">
        <title>The draft genome sequence of Actinophytocola sp. 11-183.</title>
        <authorList>
            <person name="Wang W."/>
            <person name="Yuan L."/>
        </authorList>
    </citation>
    <scope>NUCLEOTIDE SEQUENCE [LARGE SCALE GENOMIC DNA]</scope>
    <source>
        <strain evidence="1 2">11-183</strain>
    </source>
</reference>